<dbReference type="InterPro" id="IPR001347">
    <property type="entry name" value="SIS_dom"/>
</dbReference>
<dbReference type="Gene3D" id="1.10.10.10">
    <property type="entry name" value="Winged helix-like DNA-binding domain superfamily/Winged helix DNA-binding domain"/>
    <property type="match status" value="1"/>
</dbReference>
<evidence type="ECO:0000259" key="5">
    <source>
        <dbReference type="PROSITE" id="PS51464"/>
    </source>
</evidence>
<dbReference type="PROSITE" id="PS51464">
    <property type="entry name" value="SIS"/>
    <property type="match status" value="1"/>
</dbReference>
<protein>
    <submittedName>
        <fullName evidence="6">RpiR family transcriptional regulator</fullName>
    </submittedName>
</protein>
<dbReference type="Pfam" id="PF01418">
    <property type="entry name" value="HTH_6"/>
    <property type="match status" value="1"/>
</dbReference>
<comment type="caution">
    <text evidence="6">The sequence shown here is derived from an EMBL/GenBank/DDBJ whole genome shotgun (WGS) entry which is preliminary data.</text>
</comment>
<dbReference type="AlphaFoldDB" id="A0A1Y4SRY1"/>
<dbReference type="Proteomes" id="UP000195305">
    <property type="component" value="Unassembled WGS sequence"/>
</dbReference>
<evidence type="ECO:0000313" key="7">
    <source>
        <dbReference type="Proteomes" id="UP000195305"/>
    </source>
</evidence>
<dbReference type="InterPro" id="IPR009057">
    <property type="entry name" value="Homeodomain-like_sf"/>
</dbReference>
<dbReference type="SUPFAM" id="SSF46689">
    <property type="entry name" value="Homeodomain-like"/>
    <property type="match status" value="1"/>
</dbReference>
<proteinExistence type="predicted"/>
<name>A0A1Y4SRY1_9FIRM</name>
<dbReference type="Pfam" id="PF01380">
    <property type="entry name" value="SIS"/>
    <property type="match status" value="1"/>
</dbReference>
<dbReference type="InterPro" id="IPR000281">
    <property type="entry name" value="HTH_RpiR"/>
</dbReference>
<dbReference type="PANTHER" id="PTHR30514">
    <property type="entry name" value="GLUCOKINASE"/>
    <property type="match status" value="1"/>
</dbReference>
<dbReference type="SUPFAM" id="SSF53697">
    <property type="entry name" value="SIS domain"/>
    <property type="match status" value="1"/>
</dbReference>
<dbReference type="RefSeq" id="WP_087243638.1">
    <property type="nucleotide sequence ID" value="NZ_AP031415.1"/>
</dbReference>
<dbReference type="InterPro" id="IPR046348">
    <property type="entry name" value="SIS_dom_sf"/>
</dbReference>
<feature type="domain" description="HTH rpiR-type" evidence="4">
    <location>
        <begin position="1"/>
        <end position="76"/>
    </location>
</feature>
<dbReference type="Gene3D" id="3.40.50.10490">
    <property type="entry name" value="Glucose-6-phosphate isomerase like protein, domain 1"/>
    <property type="match status" value="1"/>
</dbReference>
<dbReference type="GO" id="GO:0097367">
    <property type="term" value="F:carbohydrate derivative binding"/>
    <property type="evidence" value="ECO:0007669"/>
    <property type="project" value="InterPro"/>
</dbReference>
<dbReference type="GO" id="GO:0003677">
    <property type="term" value="F:DNA binding"/>
    <property type="evidence" value="ECO:0007669"/>
    <property type="project" value="UniProtKB-KW"/>
</dbReference>
<dbReference type="InterPro" id="IPR036388">
    <property type="entry name" value="WH-like_DNA-bd_sf"/>
</dbReference>
<sequence>MLLVDKLIQKDNFSKSEMIIADYIINLGEDIKDISARKIARETYTSPGTVLNLCEKVGVKGFDHFKSAYLKEIQYLDQQFGTVDPNIPFHENDTFFIIANKMGTLYEETIKDTLSLLQHDSLQKAVLTLSKAQNIHIYSFGTALNIAESFKEKMMKIGKNVYITNNLNYQRYEMNCITNRDCVIFISYSGETGNIIDMAQTCIIKKIPFISMTSFGENTLSQMSDINLFISTRERLTHNIANFNSNLSIFFLLDILYATYFSLNYMDNLEYKMNVTHKFENKRSSTNPILIDNTHKK</sequence>
<evidence type="ECO:0000259" key="4">
    <source>
        <dbReference type="PROSITE" id="PS51071"/>
    </source>
</evidence>
<dbReference type="GO" id="GO:0003700">
    <property type="term" value="F:DNA-binding transcription factor activity"/>
    <property type="evidence" value="ECO:0007669"/>
    <property type="project" value="InterPro"/>
</dbReference>
<keyword evidence="2" id="KW-0238">DNA-binding</keyword>
<dbReference type="InterPro" id="IPR035472">
    <property type="entry name" value="RpiR-like_SIS"/>
</dbReference>
<evidence type="ECO:0000256" key="3">
    <source>
        <dbReference type="ARBA" id="ARBA00023163"/>
    </source>
</evidence>
<dbReference type="CDD" id="cd05013">
    <property type="entry name" value="SIS_RpiR"/>
    <property type="match status" value="1"/>
</dbReference>
<keyword evidence="7" id="KW-1185">Reference proteome</keyword>
<feature type="domain" description="SIS" evidence="5">
    <location>
        <begin position="125"/>
        <end position="266"/>
    </location>
</feature>
<dbReference type="InterPro" id="IPR047640">
    <property type="entry name" value="RpiR-like"/>
</dbReference>
<accession>A0A1Y4SRY1</accession>
<reference evidence="6 7" key="1">
    <citation type="journal article" date="2018" name="BMC Genomics">
        <title>Whole genome sequencing and function prediction of 133 gut anaerobes isolated from chicken caecum in pure cultures.</title>
        <authorList>
            <person name="Medvecky M."/>
            <person name="Cejkova D."/>
            <person name="Polansky O."/>
            <person name="Karasova D."/>
            <person name="Kubasova T."/>
            <person name="Cizek A."/>
            <person name="Rychlik I."/>
        </authorList>
    </citation>
    <scope>NUCLEOTIDE SEQUENCE [LARGE SCALE GENOMIC DNA]</scope>
    <source>
        <strain evidence="6 7">An13</strain>
    </source>
</reference>
<dbReference type="GO" id="GO:1901135">
    <property type="term" value="P:carbohydrate derivative metabolic process"/>
    <property type="evidence" value="ECO:0007669"/>
    <property type="project" value="InterPro"/>
</dbReference>
<evidence type="ECO:0000313" key="6">
    <source>
        <dbReference type="EMBL" id="OUQ32685.1"/>
    </source>
</evidence>
<gene>
    <name evidence="6" type="ORF">B5E75_12150</name>
</gene>
<keyword evidence="1" id="KW-0805">Transcription regulation</keyword>
<dbReference type="EMBL" id="NFLJ01000041">
    <property type="protein sequence ID" value="OUQ32685.1"/>
    <property type="molecule type" value="Genomic_DNA"/>
</dbReference>
<evidence type="ECO:0000256" key="1">
    <source>
        <dbReference type="ARBA" id="ARBA00023015"/>
    </source>
</evidence>
<dbReference type="PROSITE" id="PS51071">
    <property type="entry name" value="HTH_RPIR"/>
    <property type="match status" value="1"/>
</dbReference>
<keyword evidence="3" id="KW-0804">Transcription</keyword>
<dbReference type="PANTHER" id="PTHR30514:SF10">
    <property type="entry name" value="MURR_RPIR FAMILY TRANSCRIPTIONAL REGULATOR"/>
    <property type="match status" value="1"/>
</dbReference>
<evidence type="ECO:0000256" key="2">
    <source>
        <dbReference type="ARBA" id="ARBA00023125"/>
    </source>
</evidence>
<organism evidence="6 7">
    <name type="scientific">Massilimicrobiota timonensis</name>
    <dbReference type="NCBI Taxonomy" id="1776392"/>
    <lineage>
        <taxon>Bacteria</taxon>
        <taxon>Bacillati</taxon>
        <taxon>Bacillota</taxon>
        <taxon>Erysipelotrichia</taxon>
        <taxon>Erysipelotrichales</taxon>
        <taxon>Erysipelotrichaceae</taxon>
        <taxon>Massilimicrobiota</taxon>
    </lineage>
</organism>
<dbReference type="OrthoDB" id="3684496at2"/>